<reference evidence="1 2" key="1">
    <citation type="submission" date="2021-05" db="EMBL/GenBank/DDBJ databases">
        <title>Aequorivita echinoideorum JCM 30378 genome.</title>
        <authorList>
            <person name="Zhang H."/>
            <person name="Li C."/>
        </authorList>
    </citation>
    <scope>NUCLEOTIDE SEQUENCE [LARGE SCALE GENOMIC DNA]</scope>
    <source>
        <strain evidence="1 2">JCM30378</strain>
    </source>
</reference>
<gene>
    <name evidence="1" type="ORF">KIV10_04865</name>
</gene>
<dbReference type="SUPFAM" id="SSF50998">
    <property type="entry name" value="Quinoprotein alcohol dehydrogenase-like"/>
    <property type="match status" value="1"/>
</dbReference>
<comment type="caution">
    <text evidence="1">The sequence shown here is derived from an EMBL/GenBank/DDBJ whole genome shotgun (WGS) entry which is preliminary data.</text>
</comment>
<protein>
    <submittedName>
        <fullName evidence="1">Uncharacterized protein</fullName>
    </submittedName>
</protein>
<dbReference type="PROSITE" id="PS51257">
    <property type="entry name" value="PROKAR_LIPOPROTEIN"/>
    <property type="match status" value="1"/>
</dbReference>
<dbReference type="RefSeq" id="WP_214112369.1">
    <property type="nucleotide sequence ID" value="NZ_JAHCTB010000002.1"/>
</dbReference>
<dbReference type="Proteomes" id="UP001297092">
    <property type="component" value="Unassembled WGS sequence"/>
</dbReference>
<proteinExistence type="predicted"/>
<dbReference type="InterPro" id="IPR011047">
    <property type="entry name" value="Quinoprotein_ADH-like_sf"/>
</dbReference>
<sequence>MGNFLGKAIASILSIVTVAVFLVGCENSSEKTGTLMDFVPQGASLVFKISNFETVRGDIESNALLSKFGESSPYLLISKSTFLQNLRPKNESVLSINKIDDSTSFYTFISKQHPQLFVTDSLKDKTIETLTVDDFSFQRVTLAKETVYTTTVDSIFIASSSQKILQEILKGNTEKDETFGKVYNLPNAGQLTALLRENNVSLPDSAKVNFTSWSALNLQLSPESLTATGITLATDTIPQLLNIFKDQIPQPNGVADLAPANARGALSFTFNDAEKFQKELRIFRGENENAGTTGIFGSVSEAGKIDLGNSISFFVKSIDPSLTTDVLARYLTLENSFREVEISAFSEPDLFKRTFAPLLDGANANYIFQLENFFVFTENVSDAETIISAFQNNSTLKNTTAFEENAPVLSNASSLLILKMKGDFGKDISLFLNEKSETLKNASFDGIPLAAIQFSYDRNFAHVTFTCKETSGGAVKVGGSISEKFNTKLENALLGAPQLFGNGTNVVTQDISNVLYFISESGKILWKKKLENAILGKIQEIDIYGNGNKQLAFATKNNFYIIDRNGNDVTGFPIKFRDNVTQPLSVFDYDNNHNYRFVITQGKQVLMYDKGGKTVKGFGFEKAKSAIVQPPKHIRMGNKDYILIAEENGKLNILSRVGKTRVSVSKDFDFSEIPVAEEDSYFVVITKDNTKIRIDQNGKISTQKLDVGGSYWFAMEGNTKATLDDNLLRIDGKLAELPIGLYSKPQLFTVDRNVYVTITETQENKVYVFDESAKIVDGFPIYGTSTATLAEGGPRKSIAIAVKGESDTVIYYLMN</sequence>
<keyword evidence="2" id="KW-1185">Reference proteome</keyword>
<evidence type="ECO:0000313" key="2">
    <source>
        <dbReference type="Proteomes" id="UP001297092"/>
    </source>
</evidence>
<name>A0ABS5S2S8_9FLAO</name>
<accession>A0ABS5S2S8</accession>
<evidence type="ECO:0000313" key="1">
    <source>
        <dbReference type="EMBL" id="MBT0607504.1"/>
    </source>
</evidence>
<organism evidence="1 2">
    <name type="scientific">Aequorivita echinoideorum</name>
    <dbReference type="NCBI Taxonomy" id="1549647"/>
    <lineage>
        <taxon>Bacteria</taxon>
        <taxon>Pseudomonadati</taxon>
        <taxon>Bacteroidota</taxon>
        <taxon>Flavobacteriia</taxon>
        <taxon>Flavobacteriales</taxon>
        <taxon>Flavobacteriaceae</taxon>
        <taxon>Aequorivita</taxon>
    </lineage>
</organism>
<dbReference type="EMBL" id="JAHCTB010000002">
    <property type="protein sequence ID" value="MBT0607504.1"/>
    <property type="molecule type" value="Genomic_DNA"/>
</dbReference>